<sequence length="243" mass="25984">MACPALITPHPAKAAPSLMMITVSAVLTPDQVHKVTRLASGLSWRDGATTAGAVARQVKRNEQADLSGATGTAVKKLLQEAIEGHPVLQAAAQPRRFSPLMISRASKGGGYGRHVDNAFMGKGDRRLRTDLSFTLFLSDPSTYEGGELAVETAAGEHLVKPDAGDLVLYPSTTLHEVRPVTSGERIVCVGWIESAVRDAAAREILFDLENLRATLGQTHDPQSPEMLTVAKTISNLLRLWGDA</sequence>
<dbReference type="Pfam" id="PF13640">
    <property type="entry name" value="2OG-FeII_Oxy_3"/>
    <property type="match status" value="1"/>
</dbReference>
<keyword evidence="5 7" id="KW-0560">Oxidoreductase</keyword>
<reference evidence="9 10" key="1">
    <citation type="journal article" date="2014" name="Antonie Van Leeuwenhoek">
        <title>Hyphomonas beringensis sp. nov. and Hyphomonas chukchiensis sp. nov., isolated from surface seawater of the Bering Sea and Chukchi Sea.</title>
        <authorList>
            <person name="Li C."/>
            <person name="Lai Q."/>
            <person name="Li G."/>
            <person name="Dong C."/>
            <person name="Wang J."/>
            <person name="Liao Y."/>
            <person name="Shao Z."/>
        </authorList>
    </citation>
    <scope>NUCLEOTIDE SEQUENCE [LARGE SCALE GENOMIC DNA]</scope>
    <source>
        <strain evidence="9 10">VP2</strain>
    </source>
</reference>
<keyword evidence="2 7" id="KW-0479">Metal-binding</keyword>
<organism evidence="9 10">
    <name type="scientific">Hyphomonas jannaschiana VP2</name>
    <dbReference type="NCBI Taxonomy" id="1280952"/>
    <lineage>
        <taxon>Bacteria</taxon>
        <taxon>Pseudomonadati</taxon>
        <taxon>Pseudomonadota</taxon>
        <taxon>Alphaproteobacteria</taxon>
        <taxon>Hyphomonadales</taxon>
        <taxon>Hyphomonadaceae</taxon>
        <taxon>Hyphomonas</taxon>
    </lineage>
</organism>
<comment type="cofactor">
    <cofactor evidence="7">
        <name>Fe(2+)</name>
        <dbReference type="ChEBI" id="CHEBI:29033"/>
    </cofactor>
    <text evidence="7">Binds 1 Fe(2+) ion per subunit.</text>
</comment>
<dbReference type="GO" id="GO:0005506">
    <property type="term" value="F:iron ion binding"/>
    <property type="evidence" value="ECO:0007669"/>
    <property type="project" value="UniProtKB-UniRule"/>
</dbReference>
<dbReference type="eggNOG" id="COG3128">
    <property type="taxonomic scope" value="Bacteria"/>
</dbReference>
<dbReference type="GO" id="GO:0016706">
    <property type="term" value="F:2-oxoglutarate-dependent dioxygenase activity"/>
    <property type="evidence" value="ECO:0007669"/>
    <property type="project" value="UniProtKB-UniRule"/>
</dbReference>
<evidence type="ECO:0000256" key="6">
    <source>
        <dbReference type="ARBA" id="ARBA00023004"/>
    </source>
</evidence>
<evidence type="ECO:0000256" key="1">
    <source>
        <dbReference type="ARBA" id="ARBA00001961"/>
    </source>
</evidence>
<keyword evidence="6 7" id="KW-0408">Iron</keyword>
<comment type="cofactor">
    <cofactor evidence="1 7">
        <name>L-ascorbate</name>
        <dbReference type="ChEBI" id="CHEBI:38290"/>
    </cofactor>
</comment>
<dbReference type="HAMAP" id="MF_00657">
    <property type="entry name" value="Hydroxyl_YbiX"/>
    <property type="match status" value="1"/>
</dbReference>
<dbReference type="PANTHER" id="PTHR41536:SF1">
    <property type="entry name" value="PKHD-TYPE HYDROXYLASE YBIX"/>
    <property type="match status" value="1"/>
</dbReference>
<dbReference type="InterPro" id="IPR006620">
    <property type="entry name" value="Pro_4_hyd_alph"/>
</dbReference>
<feature type="binding site" evidence="7">
    <location>
        <position position="116"/>
    </location>
    <ligand>
        <name>Fe cation</name>
        <dbReference type="ChEBI" id="CHEBI:24875"/>
    </ligand>
</feature>
<evidence type="ECO:0000313" key="9">
    <source>
        <dbReference type="EMBL" id="KCZ89702.1"/>
    </source>
</evidence>
<dbReference type="PATRIC" id="fig|1280952.3.peg.1112"/>
<comment type="caution">
    <text evidence="9">The sequence shown here is derived from an EMBL/GenBank/DDBJ whole genome shotgun (WGS) entry which is preliminary data.</text>
</comment>
<dbReference type="PROSITE" id="PS51471">
    <property type="entry name" value="FE2OG_OXY"/>
    <property type="match status" value="1"/>
</dbReference>
<accession>A0A059FGG2</accession>
<keyword evidence="4 7" id="KW-0223">Dioxygenase</keyword>
<dbReference type="GO" id="GO:0031418">
    <property type="term" value="F:L-ascorbic acid binding"/>
    <property type="evidence" value="ECO:0007669"/>
    <property type="project" value="UniProtKB-KW"/>
</dbReference>
<evidence type="ECO:0000256" key="5">
    <source>
        <dbReference type="ARBA" id="ARBA00023002"/>
    </source>
</evidence>
<dbReference type="STRING" id="1280952.HJA_05602"/>
<dbReference type="SMART" id="SM00702">
    <property type="entry name" value="P4Hc"/>
    <property type="match status" value="1"/>
</dbReference>
<dbReference type="PANTHER" id="PTHR41536">
    <property type="entry name" value="PKHD-TYPE HYDROXYLASE YBIX"/>
    <property type="match status" value="1"/>
</dbReference>
<keyword evidence="3 7" id="KW-0847">Vitamin C</keyword>
<dbReference type="EMBL" id="ARYJ01000003">
    <property type="protein sequence ID" value="KCZ89702.1"/>
    <property type="molecule type" value="Genomic_DNA"/>
</dbReference>
<gene>
    <name evidence="9" type="ORF">HJA_05602</name>
</gene>
<evidence type="ECO:0000259" key="8">
    <source>
        <dbReference type="PROSITE" id="PS51471"/>
    </source>
</evidence>
<dbReference type="InterPro" id="IPR044862">
    <property type="entry name" value="Pro_4_hyd_alph_FE2OG_OXY"/>
</dbReference>
<evidence type="ECO:0000313" key="10">
    <source>
        <dbReference type="Proteomes" id="UP000024816"/>
    </source>
</evidence>
<dbReference type="Proteomes" id="UP000024816">
    <property type="component" value="Unassembled WGS sequence"/>
</dbReference>
<dbReference type="AlphaFoldDB" id="A0A059FGG2"/>
<feature type="binding site" evidence="7">
    <location>
        <position position="114"/>
    </location>
    <ligand>
        <name>Fe cation</name>
        <dbReference type="ChEBI" id="CHEBI:24875"/>
    </ligand>
</feature>
<dbReference type="GO" id="GO:0006879">
    <property type="term" value="P:intracellular iron ion homeostasis"/>
    <property type="evidence" value="ECO:0007669"/>
    <property type="project" value="TreeGrafter"/>
</dbReference>
<feature type="domain" description="Fe2OG dioxygenase" evidence="8">
    <location>
        <begin position="96"/>
        <end position="194"/>
    </location>
</feature>
<dbReference type="InterPro" id="IPR023550">
    <property type="entry name" value="PKHD_hydroxylase"/>
</dbReference>
<evidence type="ECO:0000256" key="3">
    <source>
        <dbReference type="ARBA" id="ARBA00022896"/>
    </source>
</evidence>
<dbReference type="GO" id="GO:0006974">
    <property type="term" value="P:DNA damage response"/>
    <property type="evidence" value="ECO:0007669"/>
    <property type="project" value="TreeGrafter"/>
</dbReference>
<evidence type="ECO:0000256" key="2">
    <source>
        <dbReference type="ARBA" id="ARBA00022723"/>
    </source>
</evidence>
<feature type="binding site" evidence="7">
    <location>
        <position position="185"/>
    </location>
    <ligand>
        <name>2-oxoglutarate</name>
        <dbReference type="ChEBI" id="CHEBI:16810"/>
    </ligand>
</feature>
<name>A0A059FGG2_9PROT</name>
<keyword evidence="10" id="KW-1185">Reference proteome</keyword>
<dbReference type="Gene3D" id="2.60.120.620">
    <property type="entry name" value="q2cbj1_9rhob like domain"/>
    <property type="match status" value="1"/>
</dbReference>
<dbReference type="InterPro" id="IPR005123">
    <property type="entry name" value="Oxoglu/Fe-dep_dioxygenase_dom"/>
</dbReference>
<feature type="binding site" evidence="7">
    <location>
        <position position="175"/>
    </location>
    <ligand>
        <name>Fe cation</name>
        <dbReference type="ChEBI" id="CHEBI:24875"/>
    </ligand>
</feature>
<dbReference type="NCBIfam" id="NF003975">
    <property type="entry name" value="PRK05467.1-4"/>
    <property type="match status" value="1"/>
</dbReference>
<dbReference type="Gene3D" id="4.10.860.20">
    <property type="entry name" value="Rabenosyn, Rab binding domain"/>
    <property type="match status" value="1"/>
</dbReference>
<dbReference type="NCBIfam" id="NF003974">
    <property type="entry name" value="PRK05467.1-3"/>
    <property type="match status" value="1"/>
</dbReference>
<evidence type="ECO:0000256" key="7">
    <source>
        <dbReference type="HAMAP-Rule" id="MF_00657"/>
    </source>
</evidence>
<protein>
    <submittedName>
        <fullName evidence="9">2OG-Fe(II) oxygenase</fullName>
    </submittedName>
</protein>
<proteinExistence type="inferred from homology"/>
<evidence type="ECO:0000256" key="4">
    <source>
        <dbReference type="ARBA" id="ARBA00022964"/>
    </source>
</evidence>